<feature type="region of interest" description="Disordered" evidence="1">
    <location>
        <begin position="1"/>
        <end position="58"/>
    </location>
</feature>
<gene>
    <name evidence="2" type="ORF">CG6333</name>
</gene>
<dbReference type="HOGENOM" id="CLU_1333172_0_0_1"/>
<dbReference type="EMBL" id="AY113275">
    <property type="protein sequence ID" value="AAM29280.1"/>
    <property type="molecule type" value="mRNA"/>
</dbReference>
<evidence type="ECO:0000313" key="2">
    <source>
        <dbReference type="EMBL" id="AAM29280.1"/>
    </source>
</evidence>
<dbReference type="OrthoDB" id="7869893at2759"/>
<accession>Q8MZA8</accession>
<organism evidence="2">
    <name type="scientific">Drosophila melanogaster</name>
    <name type="common">Fruit fly</name>
    <dbReference type="NCBI Taxonomy" id="7227"/>
    <lineage>
        <taxon>Eukaryota</taxon>
        <taxon>Metazoa</taxon>
        <taxon>Ecdysozoa</taxon>
        <taxon>Arthropoda</taxon>
        <taxon>Hexapoda</taxon>
        <taxon>Insecta</taxon>
        <taxon>Pterygota</taxon>
        <taxon>Neoptera</taxon>
        <taxon>Endopterygota</taxon>
        <taxon>Diptera</taxon>
        <taxon>Brachycera</taxon>
        <taxon>Muscomorpha</taxon>
        <taxon>Ephydroidea</taxon>
        <taxon>Drosophilidae</taxon>
        <taxon>Drosophila</taxon>
        <taxon>Sophophora</taxon>
    </lineage>
</organism>
<feature type="compositionally biased region" description="Polar residues" evidence="1">
    <location>
        <begin position="33"/>
        <end position="58"/>
    </location>
</feature>
<dbReference type="ExpressionAtlas" id="Q8MZA8">
    <property type="expression patterns" value="baseline and differential"/>
</dbReference>
<sequence length="206" mass="23692">MTKGVRICNDGLPGLPNEGPYSRRTLDTRQKTQKMSSRPSRKPLQSLQTVGRNTSSSLKRIGSPISEEEFGVLVQQDCKAEQHHTDRQNLADIILMQARRIEKQQREMKRIKAHYERQVSTIKNNAIMLESHLQKVLASVERDRAKRIGHHCQDMLGAVEKLQRSDIQVKPQSSANQLLIQYLHSKKISHSTKKSNENTSRYRNML</sequence>
<evidence type="ECO:0000256" key="1">
    <source>
        <dbReference type="SAM" id="MobiDB-lite"/>
    </source>
</evidence>
<dbReference type="VEuPathDB" id="VectorBase:FBgn0036731"/>
<proteinExistence type="evidence at transcript level"/>
<reference evidence="2" key="1">
    <citation type="submission" date="2002-05" db="EMBL/GenBank/DDBJ databases">
        <authorList>
            <person name="Stapleton M."/>
            <person name="Brokstein P."/>
            <person name="Hong L."/>
            <person name="Agbayani A."/>
            <person name="Carlson J."/>
            <person name="Champe M."/>
            <person name="Chavez C."/>
            <person name="Dorsett V."/>
            <person name="Dresnek D."/>
            <person name="Farfan D."/>
            <person name="Frise E."/>
            <person name="George R."/>
            <person name="Gonzalez M."/>
            <person name="Guarin H."/>
            <person name="Kronmiller B."/>
            <person name="Li P."/>
            <person name="Liao G."/>
            <person name="Miranda A."/>
            <person name="Mungall C.J."/>
            <person name="Nunoo J."/>
            <person name="Pacleb J."/>
            <person name="Paragas V."/>
            <person name="Park S."/>
            <person name="Patel S."/>
            <person name="Phouanenavong S."/>
            <person name="Wan K."/>
            <person name="Yu C."/>
            <person name="Lewis S.E."/>
            <person name="Rubin G.M."/>
            <person name="Celniker S."/>
        </authorList>
    </citation>
    <scope>NUCLEOTIDE SEQUENCE</scope>
</reference>
<name>Q8MZA8_DROME</name>
<protein>
    <submittedName>
        <fullName evidence="2">AT17273p</fullName>
    </submittedName>
</protein>
<dbReference type="AlphaFoldDB" id="Q8MZA8"/>